<evidence type="ECO:0000259" key="1">
    <source>
        <dbReference type="Pfam" id="PF01494"/>
    </source>
</evidence>
<dbReference type="InterPro" id="IPR036188">
    <property type="entry name" value="FAD/NAD-bd_sf"/>
</dbReference>
<dbReference type="GO" id="GO:0071949">
    <property type="term" value="F:FAD binding"/>
    <property type="evidence" value="ECO:0007669"/>
    <property type="project" value="InterPro"/>
</dbReference>
<dbReference type="PANTHER" id="PTHR42685">
    <property type="entry name" value="GERANYLGERANYL DIPHOSPHATE REDUCTASE"/>
    <property type="match status" value="1"/>
</dbReference>
<dbReference type="Gene3D" id="3.50.50.60">
    <property type="entry name" value="FAD/NAD(P)-binding domain"/>
    <property type="match status" value="1"/>
</dbReference>
<proteinExistence type="predicted"/>
<dbReference type="PANTHER" id="PTHR42685:SF22">
    <property type="entry name" value="CONDITIONED MEDIUM FACTOR RECEPTOR 1"/>
    <property type="match status" value="1"/>
</dbReference>
<dbReference type="InterPro" id="IPR002938">
    <property type="entry name" value="FAD-bd"/>
</dbReference>
<evidence type="ECO:0000313" key="3">
    <source>
        <dbReference type="Proteomes" id="UP000479114"/>
    </source>
</evidence>
<dbReference type="AlphaFoldDB" id="A0A6C0P8H1"/>
<protein>
    <submittedName>
        <fullName evidence="2">NAD(P)/FAD-dependent oxidoreductase</fullName>
    </submittedName>
</protein>
<gene>
    <name evidence="2" type="ORF">GZH47_02265</name>
</gene>
<organism evidence="2 3">
    <name type="scientific">Paenibacillus rhizovicinus</name>
    <dbReference type="NCBI Taxonomy" id="2704463"/>
    <lineage>
        <taxon>Bacteria</taxon>
        <taxon>Bacillati</taxon>
        <taxon>Bacillota</taxon>
        <taxon>Bacilli</taxon>
        <taxon>Bacillales</taxon>
        <taxon>Paenibacillaceae</taxon>
        <taxon>Paenibacillus</taxon>
    </lineage>
</organism>
<accession>A0A6C0P8H1</accession>
<sequence length="386" mass="41729">MIDTAILGGGIAGSCMAILLARRGWKVALIDRRTFPRHKVCGEFLSPEAVDALVALGLGDRLQALRPAVVQRARLVFESGASIPVQLPGAAWGISRFSLDEALHEEARLAGAEVVTGTAVAAIHTRGDKYATEYELETKRGDKQAWIRSRAVIGAWGGNGHVLNFPGVQRSRPAPCPYIGVKSHLSCIEADGELELYFFKGGYLGLSSIGEGIVNAAALLDQSSFRPIPAAVNDWLEAAGARHPQLARRISKARPVTGTQTAVAPVRLFDDPLTWNGIPLIGDACVTIPPLCGDGMSMAIRSAQLCAVSADRYLRGDTSLQQWKFDYTKAITRHFRGPLRWGRVLQRALGNQQITTLGTVAASRLPGIVNRLMKATRLRNTDILPW</sequence>
<feature type="domain" description="FAD-binding" evidence="1">
    <location>
        <begin position="2"/>
        <end position="169"/>
    </location>
</feature>
<reference evidence="2 3" key="1">
    <citation type="submission" date="2020-02" db="EMBL/GenBank/DDBJ databases">
        <title>Paenibacillus sp. nov., isolated from rhizosphere soil of tomato.</title>
        <authorList>
            <person name="Weon H.-Y."/>
            <person name="Lee S.A."/>
        </authorList>
    </citation>
    <scope>NUCLEOTIDE SEQUENCE [LARGE SCALE GENOMIC DNA]</scope>
    <source>
        <strain evidence="2 3">14171R-81</strain>
    </source>
</reference>
<dbReference type="PRINTS" id="PR00420">
    <property type="entry name" value="RNGMNOXGNASE"/>
</dbReference>
<dbReference type="Pfam" id="PF01494">
    <property type="entry name" value="FAD_binding_3"/>
    <property type="match status" value="1"/>
</dbReference>
<evidence type="ECO:0000313" key="2">
    <source>
        <dbReference type="EMBL" id="QHW34877.1"/>
    </source>
</evidence>
<keyword evidence="3" id="KW-1185">Reference proteome</keyword>
<dbReference type="KEGG" id="prz:GZH47_02265"/>
<dbReference type="InterPro" id="IPR050407">
    <property type="entry name" value="Geranylgeranyl_reductase"/>
</dbReference>
<dbReference type="SUPFAM" id="SSF51905">
    <property type="entry name" value="FAD/NAD(P)-binding domain"/>
    <property type="match status" value="1"/>
</dbReference>
<dbReference type="Proteomes" id="UP000479114">
    <property type="component" value="Chromosome"/>
</dbReference>
<name>A0A6C0P8H1_9BACL</name>
<dbReference type="EMBL" id="CP048286">
    <property type="protein sequence ID" value="QHW34877.1"/>
    <property type="molecule type" value="Genomic_DNA"/>
</dbReference>